<dbReference type="InterPro" id="IPR035979">
    <property type="entry name" value="RBD_domain_sf"/>
</dbReference>
<reference evidence="5 6" key="1">
    <citation type="journal article" date="2011" name="PLoS Genet.">
        <title>Comparative genomic analysis of human fungal pathogens causing paracoccidioidomycosis.</title>
        <authorList>
            <person name="Desjardins C.A."/>
            <person name="Champion M.D."/>
            <person name="Holder J.W."/>
            <person name="Muszewska A."/>
            <person name="Goldberg J."/>
            <person name="Bailao A.M."/>
            <person name="Brigido M.M."/>
            <person name="Ferreira M.E."/>
            <person name="Garcia A.M."/>
            <person name="Grynberg M."/>
            <person name="Gujja S."/>
            <person name="Heiman D.I."/>
            <person name="Henn M.R."/>
            <person name="Kodira C.D."/>
            <person name="Leon-Narvaez H."/>
            <person name="Longo L.V."/>
            <person name="Ma L.J."/>
            <person name="Malavazi I."/>
            <person name="Matsuo A.L."/>
            <person name="Morais F.V."/>
            <person name="Pereira M."/>
            <person name="Rodriguez-Brito S."/>
            <person name="Sakthikumar S."/>
            <person name="Salem-Izacc S.M."/>
            <person name="Sykes S.M."/>
            <person name="Teixeira M.M."/>
            <person name="Vallejo M.C."/>
            <person name="Walter M.E."/>
            <person name="Yandava C."/>
            <person name="Young S."/>
            <person name="Zeng Q."/>
            <person name="Zucker J."/>
            <person name="Felipe M.S."/>
            <person name="Goldman G.H."/>
            <person name="Haas B.J."/>
            <person name="McEwen J.G."/>
            <person name="Nino-Vega G."/>
            <person name="Puccia R."/>
            <person name="San-Blas G."/>
            <person name="Soares C.M."/>
            <person name="Birren B.W."/>
            <person name="Cuomo C.A."/>
        </authorList>
    </citation>
    <scope>NUCLEOTIDE SEQUENCE [LARGE SCALE GENOMIC DNA]</scope>
    <source>
        <strain evidence="6">ATCC MYA-826 / Pb01</strain>
    </source>
</reference>
<dbReference type="OMA" id="EFPVDRY"/>
<feature type="compositionally biased region" description="Pro residues" evidence="3">
    <location>
        <begin position="233"/>
        <end position="246"/>
    </location>
</feature>
<dbReference type="GO" id="GO:0005654">
    <property type="term" value="C:nucleoplasm"/>
    <property type="evidence" value="ECO:0007669"/>
    <property type="project" value="TreeGrafter"/>
</dbReference>
<dbReference type="GO" id="GO:0061574">
    <property type="term" value="C:ASAP complex"/>
    <property type="evidence" value="ECO:0007669"/>
    <property type="project" value="TreeGrafter"/>
</dbReference>
<feature type="compositionally biased region" description="Low complexity" evidence="3">
    <location>
        <begin position="74"/>
        <end position="88"/>
    </location>
</feature>
<dbReference type="SUPFAM" id="SSF54928">
    <property type="entry name" value="RNA-binding domain, RBD"/>
    <property type="match status" value="1"/>
</dbReference>
<evidence type="ECO:0000313" key="5">
    <source>
        <dbReference type="EMBL" id="EEH39035.1"/>
    </source>
</evidence>
<dbReference type="GO" id="GO:0005737">
    <property type="term" value="C:cytoplasm"/>
    <property type="evidence" value="ECO:0007669"/>
    <property type="project" value="TreeGrafter"/>
</dbReference>
<organism evidence="5 6">
    <name type="scientific">Paracoccidioides lutzii (strain ATCC MYA-826 / Pb01)</name>
    <name type="common">Paracoccidioides brasiliensis</name>
    <dbReference type="NCBI Taxonomy" id="502779"/>
    <lineage>
        <taxon>Eukaryota</taxon>
        <taxon>Fungi</taxon>
        <taxon>Dikarya</taxon>
        <taxon>Ascomycota</taxon>
        <taxon>Pezizomycotina</taxon>
        <taxon>Eurotiomycetes</taxon>
        <taxon>Eurotiomycetidae</taxon>
        <taxon>Onygenales</taxon>
        <taxon>Ajellomycetaceae</taxon>
        <taxon>Paracoccidioides</taxon>
    </lineage>
</organism>
<dbReference type="EMBL" id="KN293994">
    <property type="protein sequence ID" value="EEH39035.1"/>
    <property type="molecule type" value="Genomic_DNA"/>
</dbReference>
<feature type="domain" description="RRM" evidence="4">
    <location>
        <begin position="114"/>
        <end position="192"/>
    </location>
</feature>
<dbReference type="Gene3D" id="3.30.70.330">
    <property type="match status" value="1"/>
</dbReference>
<feature type="compositionally biased region" description="Basic and acidic residues" evidence="3">
    <location>
        <begin position="89"/>
        <end position="100"/>
    </location>
</feature>
<dbReference type="InterPro" id="IPR000504">
    <property type="entry name" value="RRM_dom"/>
</dbReference>
<dbReference type="Pfam" id="PF00076">
    <property type="entry name" value="RRM_1"/>
    <property type="match status" value="1"/>
</dbReference>
<dbReference type="RefSeq" id="XP_002796489.1">
    <property type="nucleotide sequence ID" value="XM_002796443.2"/>
</dbReference>
<dbReference type="SMART" id="SM00360">
    <property type="entry name" value="RRM"/>
    <property type="match status" value="1"/>
</dbReference>
<dbReference type="GO" id="GO:0003723">
    <property type="term" value="F:RNA binding"/>
    <property type="evidence" value="ECO:0007669"/>
    <property type="project" value="UniProtKB-UniRule"/>
</dbReference>
<feature type="region of interest" description="Disordered" evidence="3">
    <location>
        <begin position="195"/>
        <end position="345"/>
    </location>
</feature>
<dbReference type="eggNOG" id="KOG0118">
    <property type="taxonomic scope" value="Eukaryota"/>
</dbReference>
<feature type="compositionally biased region" description="Low complexity" evidence="3">
    <location>
        <begin position="1"/>
        <end position="18"/>
    </location>
</feature>
<dbReference type="STRING" id="502779.C1GSK2"/>
<protein>
    <recommendedName>
        <fullName evidence="4">RRM domain-containing protein</fullName>
    </recommendedName>
</protein>
<feature type="region of interest" description="Disordered" evidence="3">
    <location>
        <begin position="1"/>
        <end position="115"/>
    </location>
</feature>
<dbReference type="Proteomes" id="UP000002059">
    <property type="component" value="Partially assembled WGS sequence"/>
</dbReference>
<accession>C1GSK2</accession>
<dbReference type="PROSITE" id="PS50102">
    <property type="entry name" value="RRM"/>
    <property type="match status" value="1"/>
</dbReference>
<sequence>MPSRSPSPSRGRSPSPAHSRGRRRSHSPVASRSSRRSHSRRSHVSLSRSRSRSRSRTPGPGLSPRRNGHRDASRSPSRSRSPTRSLSRGRSDRRYRDRSYTRSPSRGTPPRTSSKIVVEKLTKNVNENHLREIFGVYGEIQNLELPMNPQFMTNRGTAYILYYEAADAEAAISHMHEAQLDGAVLNVSIVLPRRTFSRSPPPARNRADFGRFDRPAYGGRGYNRTSGLDTGRAPPPGRYRSPPPRRGSPRRFQGPRGMERHDLYRPRSASRSRSPHGRSPSYSSRSRSRSPLPRRRPYPRDSPPRRRRRDSSYSSYSDRNRSRSRSRSLSRSRSPSRTRYGGGRR</sequence>
<dbReference type="KEGG" id="pbl:PAAG_01497"/>
<keyword evidence="1 2" id="KW-0694">RNA-binding</keyword>
<feature type="compositionally biased region" description="Basic residues" evidence="3">
    <location>
        <begin position="322"/>
        <end position="345"/>
    </location>
</feature>
<dbReference type="GO" id="GO:0000398">
    <property type="term" value="P:mRNA splicing, via spliceosome"/>
    <property type="evidence" value="ECO:0007669"/>
    <property type="project" value="TreeGrafter"/>
</dbReference>
<feature type="compositionally biased region" description="Basic residues" evidence="3">
    <location>
        <begin position="33"/>
        <end position="55"/>
    </location>
</feature>
<evidence type="ECO:0000313" key="6">
    <source>
        <dbReference type="Proteomes" id="UP000002059"/>
    </source>
</evidence>
<dbReference type="GeneID" id="9100049"/>
<dbReference type="PANTHER" id="PTHR15481:SF0">
    <property type="entry name" value="LD23870P-RELATED"/>
    <property type="match status" value="1"/>
</dbReference>
<dbReference type="InterPro" id="IPR012677">
    <property type="entry name" value="Nucleotide-bd_a/b_plait_sf"/>
</dbReference>
<feature type="compositionally biased region" description="Basic and acidic residues" evidence="3">
    <location>
        <begin position="205"/>
        <end position="214"/>
    </location>
</feature>
<evidence type="ECO:0000259" key="4">
    <source>
        <dbReference type="PROSITE" id="PS50102"/>
    </source>
</evidence>
<proteinExistence type="predicted"/>
<evidence type="ECO:0000256" key="3">
    <source>
        <dbReference type="SAM" id="MobiDB-lite"/>
    </source>
</evidence>
<dbReference type="OrthoDB" id="252020at2759"/>
<feature type="compositionally biased region" description="Low complexity" evidence="3">
    <location>
        <begin position="101"/>
        <end position="114"/>
    </location>
</feature>
<feature type="compositionally biased region" description="Basic residues" evidence="3">
    <location>
        <begin position="286"/>
        <end position="297"/>
    </location>
</feature>
<name>C1GSK2_PARBA</name>
<evidence type="ECO:0000256" key="1">
    <source>
        <dbReference type="ARBA" id="ARBA00022884"/>
    </source>
</evidence>
<dbReference type="PANTHER" id="PTHR15481">
    <property type="entry name" value="RIBONUCLEIC ACID BINDING PROTEIN S1"/>
    <property type="match status" value="1"/>
</dbReference>
<evidence type="ECO:0000256" key="2">
    <source>
        <dbReference type="PROSITE-ProRule" id="PRU00176"/>
    </source>
</evidence>
<dbReference type="AlphaFoldDB" id="C1GSK2"/>
<dbReference type="HOGENOM" id="CLU_054059_0_0_1"/>
<feature type="compositionally biased region" description="Low complexity" evidence="3">
    <location>
        <begin position="56"/>
        <end position="65"/>
    </location>
</feature>
<gene>
    <name evidence="5" type="ORF">PAAG_01497</name>
</gene>
<dbReference type="VEuPathDB" id="FungiDB:PAAG_01497"/>
<keyword evidence="6" id="KW-1185">Reference proteome</keyword>